<keyword evidence="3" id="KW-1185">Reference proteome</keyword>
<dbReference type="InterPro" id="IPR040441">
    <property type="entry name" value="CFA20/CFAP20DC"/>
</dbReference>
<sequence>MLRNVYQSGILSVFNSTGSDPLELWHLATGTGAESTIGLVGDATADGPVLQIMSPRLPSTYISCPRNPSASLGIKLQYMVVSLKSIDRLFSFEVQVADDRGIVRYIRASNFESAAAVDNQLTTLPLQLESGWNHLTFDLAATTRRLYGTAYREVMRVTVNASICLRCILFSDTILAEESMPSELRLYRKQE</sequence>
<gene>
    <name evidence="2" type="ORF">DL89DRAFT_265725</name>
</gene>
<protein>
    <submittedName>
        <fullName evidence="2">Flagellar associated protein</fullName>
    </submittedName>
</protein>
<name>A0A1Y1WF89_9FUNG</name>
<proteinExistence type="predicted"/>
<dbReference type="EMBL" id="MCFD01000003">
    <property type="protein sequence ID" value="ORX72065.1"/>
    <property type="molecule type" value="Genomic_DNA"/>
</dbReference>
<feature type="domain" description="CFA20" evidence="1">
    <location>
        <begin position="1"/>
        <end position="187"/>
    </location>
</feature>
<keyword evidence="2" id="KW-0282">Flagellum</keyword>
<dbReference type="Proteomes" id="UP000193922">
    <property type="component" value="Unassembled WGS sequence"/>
</dbReference>
<dbReference type="InterPro" id="IPR007714">
    <property type="entry name" value="CFA20_dom"/>
</dbReference>
<dbReference type="OrthoDB" id="7486196at2759"/>
<dbReference type="PANTHER" id="PTHR12458">
    <property type="entry name" value="ORF PROTEIN"/>
    <property type="match status" value="1"/>
</dbReference>
<dbReference type="GeneID" id="63803444"/>
<evidence type="ECO:0000313" key="3">
    <source>
        <dbReference type="Proteomes" id="UP000193922"/>
    </source>
</evidence>
<dbReference type="RefSeq" id="XP_040745489.1">
    <property type="nucleotide sequence ID" value="XM_040886796.1"/>
</dbReference>
<keyword evidence="2" id="KW-0969">Cilium</keyword>
<evidence type="ECO:0000313" key="2">
    <source>
        <dbReference type="EMBL" id="ORX72065.1"/>
    </source>
</evidence>
<keyword evidence="2" id="KW-0966">Cell projection</keyword>
<dbReference type="AlphaFoldDB" id="A0A1Y1WF89"/>
<comment type="caution">
    <text evidence="2">The sequence shown here is derived from an EMBL/GenBank/DDBJ whole genome shotgun (WGS) entry which is preliminary data.</text>
</comment>
<organism evidence="2 3">
    <name type="scientific">Linderina pennispora</name>
    <dbReference type="NCBI Taxonomy" id="61395"/>
    <lineage>
        <taxon>Eukaryota</taxon>
        <taxon>Fungi</taxon>
        <taxon>Fungi incertae sedis</taxon>
        <taxon>Zoopagomycota</taxon>
        <taxon>Kickxellomycotina</taxon>
        <taxon>Kickxellomycetes</taxon>
        <taxon>Kickxellales</taxon>
        <taxon>Kickxellaceae</taxon>
        <taxon>Linderina</taxon>
    </lineage>
</organism>
<evidence type="ECO:0000259" key="1">
    <source>
        <dbReference type="Pfam" id="PF05018"/>
    </source>
</evidence>
<accession>A0A1Y1WF89</accession>
<dbReference type="STRING" id="61395.A0A1Y1WF89"/>
<reference evidence="2 3" key="1">
    <citation type="submission" date="2016-07" db="EMBL/GenBank/DDBJ databases">
        <title>Pervasive Adenine N6-methylation of Active Genes in Fungi.</title>
        <authorList>
            <consortium name="DOE Joint Genome Institute"/>
            <person name="Mondo S.J."/>
            <person name="Dannebaum R.O."/>
            <person name="Kuo R.C."/>
            <person name="Labutti K."/>
            <person name="Haridas S."/>
            <person name="Kuo A."/>
            <person name="Salamov A."/>
            <person name="Ahrendt S.R."/>
            <person name="Lipzen A."/>
            <person name="Sullivan W."/>
            <person name="Andreopoulos W.B."/>
            <person name="Clum A."/>
            <person name="Lindquist E."/>
            <person name="Daum C."/>
            <person name="Ramamoorthy G.K."/>
            <person name="Gryganskyi A."/>
            <person name="Culley D."/>
            <person name="Magnuson J.K."/>
            <person name="James T.Y."/>
            <person name="O'Malley M.A."/>
            <person name="Stajich J.E."/>
            <person name="Spatafora J.W."/>
            <person name="Visel A."/>
            <person name="Grigoriev I.V."/>
        </authorList>
    </citation>
    <scope>NUCLEOTIDE SEQUENCE [LARGE SCALE GENOMIC DNA]</scope>
    <source>
        <strain evidence="2 3">ATCC 12442</strain>
    </source>
</reference>
<dbReference type="Pfam" id="PF05018">
    <property type="entry name" value="CFA20_dom"/>
    <property type="match status" value="1"/>
</dbReference>